<dbReference type="SUPFAM" id="SSF52540">
    <property type="entry name" value="P-loop containing nucleoside triphosphate hydrolases"/>
    <property type="match status" value="1"/>
</dbReference>
<evidence type="ECO:0000256" key="4">
    <source>
        <dbReference type="ARBA" id="ARBA00022840"/>
    </source>
</evidence>
<dbReference type="SMART" id="SM00490">
    <property type="entry name" value="HELICc"/>
    <property type="match status" value="1"/>
</dbReference>
<protein>
    <recommendedName>
        <fullName evidence="9">RNA helicase</fullName>
    </recommendedName>
</protein>
<accession>A0A813D695</accession>
<dbReference type="OrthoDB" id="431428at2759"/>
<dbReference type="PROSITE" id="PS51194">
    <property type="entry name" value="HELICASE_CTER"/>
    <property type="match status" value="1"/>
</dbReference>
<dbReference type="Pfam" id="PF00270">
    <property type="entry name" value="DEAD"/>
    <property type="match status" value="1"/>
</dbReference>
<dbReference type="InterPro" id="IPR007502">
    <property type="entry name" value="Helicase-assoc_dom"/>
</dbReference>
<proteinExistence type="predicted"/>
<dbReference type="GO" id="GO:0016787">
    <property type="term" value="F:hydrolase activity"/>
    <property type="evidence" value="ECO:0007669"/>
    <property type="project" value="UniProtKB-KW"/>
</dbReference>
<dbReference type="Gene3D" id="1.20.120.1080">
    <property type="match status" value="1"/>
</dbReference>
<evidence type="ECO:0000313" key="7">
    <source>
        <dbReference type="EMBL" id="CAE8581188.1"/>
    </source>
</evidence>
<dbReference type="Pfam" id="PF21010">
    <property type="entry name" value="HA2_C"/>
    <property type="match status" value="1"/>
</dbReference>
<reference evidence="7" key="1">
    <citation type="submission" date="2021-02" db="EMBL/GenBank/DDBJ databases">
        <authorList>
            <person name="Dougan E. K."/>
            <person name="Rhodes N."/>
            <person name="Thang M."/>
            <person name="Chan C."/>
        </authorList>
    </citation>
    <scope>NUCLEOTIDE SEQUENCE</scope>
</reference>
<gene>
    <name evidence="7" type="ORF">PGLA1383_LOCUS220</name>
</gene>
<sequence>MRDWIVASIRHNVVTVISGDTGCGKSTLIPQLVCDARNLLADDKVVVCTQPRRVAAITLAEYVAKDRGQQLGDEVGYQIRFINKLCETTRLIYATTAIVLRRFHCEPTLASIGVLIIDEVHERDVYTDFLLLLLREALLHGRMPDMKIVLMSATLRAQDFADYFAVATSRLGVALQPVHISGRMFPVQDFYFEDACEWLSFCPPDKRQSGLESNDEPRSTQAVSDAIAQYNTTQGREGGRRCDLYSEKTLKACLLWRESVVNSELIEKLVHHFHRTLPRGDGAILVFLPGWGDITRLYVRLRQSKEPFKLITLHSLMTPEQQHEAFERPPRGVRKVVLSTNIAESSVTIDDVVYVIDSGVRKERSFDPDTGFSSLDTKMVAKANAIQRRGRAGRCREGLAVHLFPSYKFAALEAYPLPQMLSSSMEEVVLQAKVIHGGSNSEISAMLTSSMAAPRPKTVDAAVALLKSMNCLTRSGELTAIGRACAAIPVQPNVAKFLLVAEALRCIKPAACVAAFLSTKGPFQQTVGAGPSSRAFGKDHFNKAYFSDHLTMVQAYAEWRREVSRGRAGSFCDEQALSPEMLDMAYMMVGQFVDFMVGAGYDGQDVQQGDYGEVDPVRVASKEDALLRAAMMAGFRPNLCRLVRGQRAARWFLDDDREVSPFQGSSNANYQAHGRDGDEWMVYNDSMKMGRYNSIMDSSLVFSPFVLLFANAVLIDIRRGEIWFDRWHARMDPGPWINELLGLRKDFMPAMHDTLKSRNLCSFPEKLADRVADFCRQRPIWLGELESSALPIDEAVSGTALRQLSMFEWPEDLGQEPEESDQEQSI</sequence>
<dbReference type="InterPro" id="IPR002464">
    <property type="entry name" value="DNA/RNA_helicase_DEAH_CS"/>
</dbReference>
<keyword evidence="1" id="KW-0547">Nucleotide-binding</keyword>
<evidence type="ECO:0000256" key="3">
    <source>
        <dbReference type="ARBA" id="ARBA00022806"/>
    </source>
</evidence>
<evidence type="ECO:0000256" key="2">
    <source>
        <dbReference type="ARBA" id="ARBA00022801"/>
    </source>
</evidence>
<evidence type="ECO:0008006" key="9">
    <source>
        <dbReference type="Google" id="ProtNLM"/>
    </source>
</evidence>
<dbReference type="SMART" id="SM00487">
    <property type="entry name" value="DEXDc"/>
    <property type="match status" value="1"/>
</dbReference>
<dbReference type="InterPro" id="IPR001650">
    <property type="entry name" value="Helicase_C-like"/>
</dbReference>
<evidence type="ECO:0000313" key="8">
    <source>
        <dbReference type="Proteomes" id="UP000654075"/>
    </source>
</evidence>
<dbReference type="GO" id="GO:0005634">
    <property type="term" value="C:nucleus"/>
    <property type="evidence" value="ECO:0007669"/>
    <property type="project" value="TreeGrafter"/>
</dbReference>
<keyword evidence="8" id="KW-1185">Reference proteome</keyword>
<dbReference type="PANTHER" id="PTHR18934:SF237">
    <property type="entry name" value="ATP-DEPENDENT DNA_RNA HELICASE DHX36"/>
    <property type="match status" value="1"/>
</dbReference>
<dbReference type="GO" id="GO:0004386">
    <property type="term" value="F:helicase activity"/>
    <property type="evidence" value="ECO:0007669"/>
    <property type="project" value="UniProtKB-KW"/>
</dbReference>
<evidence type="ECO:0000259" key="6">
    <source>
        <dbReference type="PROSITE" id="PS51194"/>
    </source>
</evidence>
<name>A0A813D695_POLGL</name>
<dbReference type="PANTHER" id="PTHR18934">
    <property type="entry name" value="ATP-DEPENDENT RNA HELICASE"/>
    <property type="match status" value="1"/>
</dbReference>
<dbReference type="EMBL" id="CAJNNV010000042">
    <property type="protein sequence ID" value="CAE8581188.1"/>
    <property type="molecule type" value="Genomic_DNA"/>
</dbReference>
<dbReference type="Gene3D" id="3.40.50.300">
    <property type="entry name" value="P-loop containing nucleotide triphosphate hydrolases"/>
    <property type="match status" value="2"/>
</dbReference>
<dbReference type="InterPro" id="IPR011545">
    <property type="entry name" value="DEAD/DEAH_box_helicase_dom"/>
</dbReference>
<dbReference type="Proteomes" id="UP000654075">
    <property type="component" value="Unassembled WGS sequence"/>
</dbReference>
<dbReference type="InterPro" id="IPR014001">
    <property type="entry name" value="Helicase_ATP-bd"/>
</dbReference>
<dbReference type="PROSITE" id="PS00690">
    <property type="entry name" value="DEAH_ATP_HELICASE"/>
    <property type="match status" value="1"/>
</dbReference>
<dbReference type="OMA" id="SEETHWI"/>
<evidence type="ECO:0000259" key="5">
    <source>
        <dbReference type="PROSITE" id="PS51192"/>
    </source>
</evidence>
<dbReference type="GO" id="GO:0005524">
    <property type="term" value="F:ATP binding"/>
    <property type="evidence" value="ECO:0007669"/>
    <property type="project" value="UniProtKB-KW"/>
</dbReference>
<dbReference type="CDD" id="cd18791">
    <property type="entry name" value="SF2_C_RHA"/>
    <property type="match status" value="1"/>
</dbReference>
<keyword evidence="3" id="KW-0347">Helicase</keyword>
<dbReference type="InterPro" id="IPR027417">
    <property type="entry name" value="P-loop_NTPase"/>
</dbReference>
<keyword evidence="2" id="KW-0378">Hydrolase</keyword>
<dbReference type="AlphaFoldDB" id="A0A813D695"/>
<feature type="domain" description="Helicase C-terminal" evidence="6">
    <location>
        <begin position="268"/>
        <end position="436"/>
    </location>
</feature>
<dbReference type="GO" id="GO:0003723">
    <property type="term" value="F:RNA binding"/>
    <property type="evidence" value="ECO:0007669"/>
    <property type="project" value="TreeGrafter"/>
</dbReference>
<feature type="domain" description="Helicase ATP-binding" evidence="5">
    <location>
        <begin position="6"/>
        <end position="173"/>
    </location>
</feature>
<organism evidence="7 8">
    <name type="scientific">Polarella glacialis</name>
    <name type="common">Dinoflagellate</name>
    <dbReference type="NCBI Taxonomy" id="89957"/>
    <lineage>
        <taxon>Eukaryota</taxon>
        <taxon>Sar</taxon>
        <taxon>Alveolata</taxon>
        <taxon>Dinophyceae</taxon>
        <taxon>Suessiales</taxon>
        <taxon>Suessiaceae</taxon>
        <taxon>Polarella</taxon>
    </lineage>
</organism>
<dbReference type="Pfam" id="PF00271">
    <property type="entry name" value="Helicase_C"/>
    <property type="match status" value="1"/>
</dbReference>
<dbReference type="PROSITE" id="PS51192">
    <property type="entry name" value="HELICASE_ATP_BIND_1"/>
    <property type="match status" value="1"/>
</dbReference>
<comment type="caution">
    <text evidence="7">The sequence shown here is derived from an EMBL/GenBank/DDBJ whole genome shotgun (WGS) entry which is preliminary data.</text>
</comment>
<evidence type="ECO:0000256" key="1">
    <source>
        <dbReference type="ARBA" id="ARBA00022741"/>
    </source>
</evidence>
<keyword evidence="4" id="KW-0067">ATP-binding</keyword>
<dbReference type="CDD" id="cd17917">
    <property type="entry name" value="DEXHc_RHA-like"/>
    <property type="match status" value="1"/>
</dbReference>
<dbReference type="SMART" id="SM00847">
    <property type="entry name" value="HA2"/>
    <property type="match status" value="1"/>
</dbReference>